<feature type="signal peptide" evidence="1">
    <location>
        <begin position="1"/>
        <end position="21"/>
    </location>
</feature>
<dbReference type="OrthoDB" id="5871478at2759"/>
<evidence type="ECO:0000313" key="2">
    <source>
        <dbReference type="EMBL" id="KHJ76137.1"/>
    </source>
</evidence>
<keyword evidence="3" id="KW-1185">Reference proteome</keyword>
<dbReference type="EMBL" id="KN612055">
    <property type="protein sequence ID" value="KHJ76137.1"/>
    <property type="molecule type" value="Genomic_DNA"/>
</dbReference>
<evidence type="ECO:0000313" key="3">
    <source>
        <dbReference type="Proteomes" id="UP000053660"/>
    </source>
</evidence>
<gene>
    <name evidence="2" type="ORF">OESDEN_24244</name>
</gene>
<reference evidence="2 3" key="1">
    <citation type="submission" date="2014-03" db="EMBL/GenBank/DDBJ databases">
        <title>Draft genome of the hookworm Oesophagostomum dentatum.</title>
        <authorList>
            <person name="Mitreva M."/>
        </authorList>
    </citation>
    <scope>NUCLEOTIDE SEQUENCE [LARGE SCALE GENOMIC DNA]</scope>
    <source>
        <strain evidence="2 3">OD-Hann</strain>
    </source>
</reference>
<dbReference type="AlphaFoldDB" id="A0A0B1RY80"/>
<feature type="chain" id="PRO_5002061220" description="ShTK domain protein" evidence="1">
    <location>
        <begin position="22"/>
        <end position="69"/>
    </location>
</feature>
<protein>
    <recommendedName>
        <fullName evidence="4">ShTK domain protein</fullName>
    </recommendedName>
</protein>
<evidence type="ECO:0000256" key="1">
    <source>
        <dbReference type="SAM" id="SignalP"/>
    </source>
</evidence>
<keyword evidence="1" id="KW-0732">Signal</keyword>
<organism evidence="2 3">
    <name type="scientific">Oesophagostomum dentatum</name>
    <name type="common">Nodular worm</name>
    <dbReference type="NCBI Taxonomy" id="61180"/>
    <lineage>
        <taxon>Eukaryota</taxon>
        <taxon>Metazoa</taxon>
        <taxon>Ecdysozoa</taxon>
        <taxon>Nematoda</taxon>
        <taxon>Chromadorea</taxon>
        <taxon>Rhabditida</taxon>
        <taxon>Rhabditina</taxon>
        <taxon>Rhabditomorpha</taxon>
        <taxon>Strongyloidea</taxon>
        <taxon>Strongylidae</taxon>
        <taxon>Oesophagostomum</taxon>
    </lineage>
</organism>
<evidence type="ECO:0008006" key="4">
    <source>
        <dbReference type="Google" id="ProtNLM"/>
    </source>
</evidence>
<accession>A0A0B1RY80</accession>
<proteinExistence type="predicted"/>
<dbReference type="Proteomes" id="UP000053660">
    <property type="component" value="Unassembled WGS sequence"/>
</dbReference>
<name>A0A0B1RY80_OESDE</name>
<sequence length="69" mass="7898">MLLYGFTVLLLLNVFTEEASGEACMNIAPNEECDAMWDKDKCNSNLEYAKQYCRESCFLCEGMDPSLRE</sequence>